<keyword evidence="4" id="KW-0653">Protein transport</keyword>
<dbReference type="GO" id="GO:0005643">
    <property type="term" value="C:nuclear pore"/>
    <property type="evidence" value="ECO:0007669"/>
    <property type="project" value="UniProtKB-SubCell"/>
</dbReference>
<evidence type="ECO:0000256" key="7">
    <source>
        <dbReference type="ARBA" id="ARBA00023242"/>
    </source>
</evidence>
<keyword evidence="7" id="KW-0539">Nucleus</keyword>
<feature type="region of interest" description="Disordered" evidence="8">
    <location>
        <begin position="660"/>
        <end position="697"/>
    </location>
</feature>
<evidence type="ECO:0000256" key="5">
    <source>
        <dbReference type="ARBA" id="ARBA00023010"/>
    </source>
</evidence>
<accession>A0A4P9ZWC2</accession>
<feature type="region of interest" description="Disordered" evidence="8">
    <location>
        <begin position="982"/>
        <end position="1037"/>
    </location>
</feature>
<dbReference type="PANTHER" id="PTHR13257:SF0">
    <property type="entry name" value="NUCLEAR PORE COMPLEX PROTEIN NUP88"/>
    <property type="match status" value="1"/>
</dbReference>
<dbReference type="InterPro" id="IPR019321">
    <property type="entry name" value="Nucleoporin_Nup88"/>
</dbReference>
<proteinExistence type="predicted"/>
<evidence type="ECO:0000256" key="1">
    <source>
        <dbReference type="ARBA" id="ARBA00004567"/>
    </source>
</evidence>
<dbReference type="GO" id="GO:0006406">
    <property type="term" value="P:mRNA export from nucleus"/>
    <property type="evidence" value="ECO:0007669"/>
    <property type="project" value="TreeGrafter"/>
</dbReference>
<evidence type="ECO:0000256" key="6">
    <source>
        <dbReference type="ARBA" id="ARBA00023132"/>
    </source>
</evidence>
<dbReference type="GO" id="GO:0006606">
    <property type="term" value="P:protein import into nucleus"/>
    <property type="evidence" value="ECO:0007669"/>
    <property type="project" value="TreeGrafter"/>
</dbReference>
<keyword evidence="6" id="KW-0906">Nuclear pore complex</keyword>
<dbReference type="EMBL" id="ML002427">
    <property type="protein sequence ID" value="RKP37934.1"/>
    <property type="molecule type" value="Genomic_DNA"/>
</dbReference>
<dbReference type="InterPro" id="IPR037700">
    <property type="entry name" value="NUP88/NUP82"/>
</dbReference>
<name>A0A4P9ZWC2_9FUNG</name>
<dbReference type="GO" id="GO:0000055">
    <property type="term" value="P:ribosomal large subunit export from nucleus"/>
    <property type="evidence" value="ECO:0007669"/>
    <property type="project" value="InterPro"/>
</dbReference>
<dbReference type="GO" id="GO:0000056">
    <property type="term" value="P:ribosomal small subunit export from nucleus"/>
    <property type="evidence" value="ECO:0007669"/>
    <property type="project" value="InterPro"/>
</dbReference>
<feature type="compositionally biased region" description="Polar residues" evidence="8">
    <location>
        <begin position="683"/>
        <end position="697"/>
    </location>
</feature>
<sequence length="1108" mass="121511">MADHLSWLSLLGQHSVFTADLPSAPPTDPDSDALALDISLAGLAVSSAPQTVPAPAPASAADPPSFETSLRDLTEGLAFLHQPQWRAESDGFGRYTTRSLALRGHDLFVVVQGVEIRLVNLKRCKDVWLEELSNYETQQQKWLEAQNTTTPRAGNGSPEPGATQPKASLDVDFDTHWLRQCAARIPYAVVRVTQPAFPIQAIAINSGGRFLAIMGLYQITVASLPRPGAAYDQGDILRCQGFALAPTLYNPRFSNGLTRIHWHPLSSNHVHLMVLGTDGVLRMFNVVKSLERPEQTHHFSTADTRSRRTPPRRTGSYHAFGADLDTHEAADFCLGHSSELTALTRPIPSGHLAGSTKPSWSVFTVYVLMKNGDIYSLAPYMPHESICPRSLLDTMSLNIRMLFESHSALTEVDGYGNFVSTTGPSTPLIHPTQLLYTKQWLARLEDTAVSASIRSPKPATAESPSSSADTEMVRVTWPFVRMKPLPVGPYLLQPAPPELVDHSPSACSILCLDVQPFGALAVAFEHGQIDLYLQLQPVVPQWAMDSIADGTFLLGGKLPVLVSYESIDLGLETAPPLAPVTALARNPLDVSSQPSGSGASISASVADTIDQDDDNPTNSHVTLVADPLYIHTVYAYHQQGVHSIDIEKWYRRLCHAAYSEDSTEPGAPPDSPLGRKSTEVVDPSTTAALTTDPNPNHQLDPALVNRDILSNVDWVVCTQPLPTSLGVPITGLLAFNDVYLSYALGMMTRSREFVGLELSIRYESLMDMADMPGSLLRSATGENTTRTGEPTSQCPGLDGVKYLPKLPLPAFTVPPELDRQARKPTTVLVDGQSELGNRKIIGVELTEDNVKYFGDCVTELMNQVANIGVTDAMIQERLALQVQEHDRQAHVVAQKTDELHNHLIHKQTQTLTKLKHLRQTQTDLANRYDRLLQKLTEINQPILTPEERNYYDELKRMDKLIRDNQGLEIKAERLEEALHTLKQGSTPPKHQSQRSFSFKSPPPPGTPGGLLGLNRPDGSHSATTSPADSPFSALDTYGLPTRSRKSFSLKGTPLTTSQPETIPVAVEKEIEPHTSSNLQRDLENEQFMIVQTCAKAQEIKKRLQALGY</sequence>
<dbReference type="AlphaFoldDB" id="A0A4P9ZWC2"/>
<evidence type="ECO:0000256" key="8">
    <source>
        <dbReference type="SAM" id="MobiDB-lite"/>
    </source>
</evidence>
<reference evidence="10" key="1">
    <citation type="journal article" date="2018" name="Nat. Microbiol.">
        <title>Leveraging single-cell genomics to expand the fungal tree of life.</title>
        <authorList>
            <person name="Ahrendt S.R."/>
            <person name="Quandt C.A."/>
            <person name="Ciobanu D."/>
            <person name="Clum A."/>
            <person name="Salamov A."/>
            <person name="Andreopoulos B."/>
            <person name="Cheng J.F."/>
            <person name="Woyke T."/>
            <person name="Pelin A."/>
            <person name="Henrissat B."/>
            <person name="Reynolds N.K."/>
            <person name="Benny G.L."/>
            <person name="Smith M.E."/>
            <person name="James T.Y."/>
            <person name="Grigoriev I.V."/>
        </authorList>
    </citation>
    <scope>NUCLEOTIDE SEQUENCE [LARGE SCALE GENOMIC DNA]</scope>
    <source>
        <strain evidence="10">RSA 468</strain>
    </source>
</reference>
<evidence type="ECO:0000313" key="9">
    <source>
        <dbReference type="EMBL" id="RKP37934.1"/>
    </source>
</evidence>
<comment type="subcellular location">
    <subcellularLocation>
        <location evidence="1">Nucleus</location>
        <location evidence="1">Nuclear pore complex</location>
    </subcellularLocation>
</comment>
<dbReference type="GO" id="GO:0017056">
    <property type="term" value="F:structural constituent of nuclear pore"/>
    <property type="evidence" value="ECO:0007669"/>
    <property type="project" value="InterPro"/>
</dbReference>
<protein>
    <submittedName>
        <fullName evidence="9">Uncharacterized protein</fullName>
    </submittedName>
</protein>
<evidence type="ECO:0000256" key="2">
    <source>
        <dbReference type="ARBA" id="ARBA00022448"/>
    </source>
</evidence>
<dbReference type="PANTHER" id="PTHR13257">
    <property type="entry name" value="NUCLEOPORIN NUP84-RELATED"/>
    <property type="match status" value="1"/>
</dbReference>
<dbReference type="STRING" id="215637.A0A4P9ZWC2"/>
<keyword evidence="5" id="KW-0811">Translocation</keyword>
<keyword evidence="2" id="KW-0813">Transport</keyword>
<keyword evidence="3" id="KW-0509">mRNA transport</keyword>
<evidence type="ECO:0000256" key="4">
    <source>
        <dbReference type="ARBA" id="ARBA00022927"/>
    </source>
</evidence>
<evidence type="ECO:0000313" key="10">
    <source>
        <dbReference type="Proteomes" id="UP000268162"/>
    </source>
</evidence>
<keyword evidence="10" id="KW-1185">Reference proteome</keyword>
<dbReference type="Pfam" id="PF10168">
    <property type="entry name" value="Nup88"/>
    <property type="match status" value="1"/>
</dbReference>
<dbReference type="Proteomes" id="UP000268162">
    <property type="component" value="Unassembled WGS sequence"/>
</dbReference>
<evidence type="ECO:0000256" key="3">
    <source>
        <dbReference type="ARBA" id="ARBA00022816"/>
    </source>
</evidence>
<feature type="compositionally biased region" description="Polar residues" evidence="8">
    <location>
        <begin position="982"/>
        <end position="998"/>
    </location>
</feature>
<gene>
    <name evidence="9" type="ORF">BJ085DRAFT_29093</name>
</gene>
<organism evidence="9 10">
    <name type="scientific">Dimargaris cristalligena</name>
    <dbReference type="NCBI Taxonomy" id="215637"/>
    <lineage>
        <taxon>Eukaryota</taxon>
        <taxon>Fungi</taxon>
        <taxon>Fungi incertae sedis</taxon>
        <taxon>Zoopagomycota</taxon>
        <taxon>Kickxellomycotina</taxon>
        <taxon>Dimargaritomycetes</taxon>
        <taxon>Dimargaritales</taxon>
        <taxon>Dimargaritaceae</taxon>
        <taxon>Dimargaris</taxon>
    </lineage>
</organism>